<accession>A0A2A4WY48</accession>
<evidence type="ECO:0000313" key="3">
    <source>
        <dbReference type="Proteomes" id="UP000218775"/>
    </source>
</evidence>
<dbReference type="PROSITE" id="PS00372">
    <property type="entry name" value="PTS_EIIA_TYPE_2_HIS"/>
    <property type="match status" value="1"/>
</dbReference>
<dbReference type="InterPro" id="IPR051541">
    <property type="entry name" value="PTS_SugarTrans_NitroReg"/>
</dbReference>
<comment type="caution">
    <text evidence="2">The sequence shown here is derived from an EMBL/GenBank/DDBJ whole genome shotgun (WGS) entry which is preliminary data.</text>
</comment>
<dbReference type="PANTHER" id="PTHR47738">
    <property type="entry name" value="PTS SYSTEM FRUCTOSE-LIKE EIIA COMPONENT-RELATED"/>
    <property type="match status" value="1"/>
</dbReference>
<gene>
    <name evidence="2" type="ORF">COB21_05860</name>
</gene>
<evidence type="ECO:0000313" key="2">
    <source>
        <dbReference type="EMBL" id="PCI75263.1"/>
    </source>
</evidence>
<dbReference type="CDD" id="cd00211">
    <property type="entry name" value="PTS_IIA_fru"/>
    <property type="match status" value="1"/>
</dbReference>
<protein>
    <submittedName>
        <fullName evidence="2">PTS sugar transporter subunit IIA</fullName>
    </submittedName>
</protein>
<dbReference type="EMBL" id="NVUK01000052">
    <property type="protein sequence ID" value="PCI75263.1"/>
    <property type="molecule type" value="Genomic_DNA"/>
</dbReference>
<feature type="domain" description="PTS EIIA type-2" evidence="1">
    <location>
        <begin position="5"/>
        <end position="150"/>
    </location>
</feature>
<keyword evidence="2" id="KW-0813">Transport</keyword>
<dbReference type="PANTHER" id="PTHR47738:SF2">
    <property type="entry name" value="PTS SYSTEM FRUCTOSE-LIKE EIIA COMPONENT"/>
    <property type="match status" value="1"/>
</dbReference>
<keyword evidence="2" id="KW-0762">Sugar transport</keyword>
<name>A0A2A4WY48_UNCAE</name>
<dbReference type="SUPFAM" id="SSF55804">
    <property type="entry name" value="Phoshotransferase/anion transport protein"/>
    <property type="match status" value="1"/>
</dbReference>
<sequence>MQQLKQLVQKAPFTLLQTKDRDKALKTLVDSLLDKGSVINAKQFYTALLERESLISTGIGLGIAIPHARIESDCKDFFLAIGIHKGKSGIEWGSIDALPVRIVFLIGGPKDRQGDYLELLALITTFIKDFEIKEKVLNTSCHQDMMDLFS</sequence>
<dbReference type="PROSITE" id="PS51094">
    <property type="entry name" value="PTS_EIIA_TYPE_2"/>
    <property type="match status" value="1"/>
</dbReference>
<reference evidence="3" key="1">
    <citation type="submission" date="2017-08" db="EMBL/GenBank/DDBJ databases">
        <title>A dynamic microbial community with high functional redundancy inhabits the cold, oxic subseafloor aquifer.</title>
        <authorList>
            <person name="Tully B.J."/>
            <person name="Wheat C.G."/>
            <person name="Glazer B.T."/>
            <person name="Huber J.A."/>
        </authorList>
    </citation>
    <scope>NUCLEOTIDE SEQUENCE [LARGE SCALE GENOMIC DNA]</scope>
</reference>
<dbReference type="InterPro" id="IPR016152">
    <property type="entry name" value="PTrfase/Anion_transptr"/>
</dbReference>
<evidence type="ECO:0000259" key="1">
    <source>
        <dbReference type="PROSITE" id="PS51094"/>
    </source>
</evidence>
<organism evidence="2 3">
    <name type="scientific">Aerophobetes bacterium</name>
    <dbReference type="NCBI Taxonomy" id="2030807"/>
    <lineage>
        <taxon>Bacteria</taxon>
        <taxon>Candidatus Aerophobota</taxon>
    </lineage>
</organism>
<dbReference type="Pfam" id="PF00359">
    <property type="entry name" value="PTS_EIIA_2"/>
    <property type="match status" value="1"/>
</dbReference>
<dbReference type="Gene3D" id="3.40.930.10">
    <property type="entry name" value="Mannitol-specific EII, Chain A"/>
    <property type="match status" value="1"/>
</dbReference>
<dbReference type="AlphaFoldDB" id="A0A2A4WY48"/>
<dbReference type="InterPro" id="IPR002178">
    <property type="entry name" value="PTS_EIIA_type-2_dom"/>
</dbReference>
<dbReference type="Proteomes" id="UP000218775">
    <property type="component" value="Unassembled WGS sequence"/>
</dbReference>
<proteinExistence type="predicted"/>